<dbReference type="PROSITE" id="PS50005">
    <property type="entry name" value="TPR"/>
    <property type="match status" value="3"/>
</dbReference>
<dbReference type="EMBL" id="CM017328">
    <property type="protein sequence ID" value="KAE8124154.1"/>
    <property type="molecule type" value="Genomic_DNA"/>
</dbReference>
<dbReference type="GO" id="GO:0005680">
    <property type="term" value="C:anaphase-promoting complex"/>
    <property type="evidence" value="ECO:0007669"/>
    <property type="project" value="InterPro"/>
</dbReference>
<evidence type="ECO:0000256" key="5">
    <source>
        <dbReference type="ARBA" id="ARBA00022803"/>
    </source>
</evidence>
<dbReference type="GO" id="GO:0051301">
    <property type="term" value="P:cell division"/>
    <property type="evidence" value="ECO:0007669"/>
    <property type="project" value="UniProtKB-KW"/>
</dbReference>
<evidence type="ECO:0000259" key="8">
    <source>
        <dbReference type="Pfam" id="PF04049"/>
    </source>
</evidence>
<dbReference type="AlphaFoldDB" id="A0A5N6RT71"/>
<dbReference type="OrthoDB" id="10262026at2759"/>
<keyword evidence="2" id="KW-0677">Repeat</keyword>
<dbReference type="Pfam" id="PF13181">
    <property type="entry name" value="TPR_8"/>
    <property type="match status" value="1"/>
</dbReference>
<reference evidence="9 10" key="1">
    <citation type="submission" date="2019-06" db="EMBL/GenBank/DDBJ databases">
        <title>A chromosomal-level reference genome of Carpinus fangiana (Coryloideae, Betulaceae).</title>
        <authorList>
            <person name="Yang X."/>
            <person name="Wang Z."/>
            <person name="Zhang L."/>
            <person name="Hao G."/>
            <person name="Liu J."/>
            <person name="Yang Y."/>
        </authorList>
    </citation>
    <scope>NUCLEOTIDE SEQUENCE [LARGE SCALE GENOMIC DNA]</scope>
    <source>
        <strain evidence="9">Cfa_2016G</strain>
        <tissue evidence="9">Leaf</tissue>
    </source>
</reference>
<dbReference type="Proteomes" id="UP000327013">
    <property type="component" value="Chromosome 8"/>
</dbReference>
<keyword evidence="1" id="KW-0132">Cell division</keyword>
<evidence type="ECO:0000256" key="2">
    <source>
        <dbReference type="ARBA" id="ARBA00022737"/>
    </source>
</evidence>
<protein>
    <recommendedName>
        <fullName evidence="8">Cdc23 domain-containing protein</fullName>
    </recommendedName>
</protein>
<evidence type="ECO:0000256" key="6">
    <source>
        <dbReference type="ARBA" id="ARBA00023306"/>
    </source>
</evidence>
<dbReference type="GO" id="GO:0016567">
    <property type="term" value="P:protein ubiquitination"/>
    <property type="evidence" value="ECO:0007669"/>
    <property type="project" value="TreeGrafter"/>
</dbReference>
<keyword evidence="3" id="KW-0498">Mitosis</keyword>
<name>A0A5N6RT71_9ROSI</name>
<dbReference type="InterPro" id="IPR007192">
    <property type="entry name" value="APC8"/>
</dbReference>
<evidence type="ECO:0000256" key="7">
    <source>
        <dbReference type="PROSITE-ProRule" id="PRU00339"/>
    </source>
</evidence>
<organism evidence="9 10">
    <name type="scientific">Carpinus fangiana</name>
    <dbReference type="NCBI Taxonomy" id="176857"/>
    <lineage>
        <taxon>Eukaryota</taxon>
        <taxon>Viridiplantae</taxon>
        <taxon>Streptophyta</taxon>
        <taxon>Embryophyta</taxon>
        <taxon>Tracheophyta</taxon>
        <taxon>Spermatophyta</taxon>
        <taxon>Magnoliopsida</taxon>
        <taxon>eudicotyledons</taxon>
        <taxon>Gunneridae</taxon>
        <taxon>Pentapetalae</taxon>
        <taxon>rosids</taxon>
        <taxon>fabids</taxon>
        <taxon>Fagales</taxon>
        <taxon>Betulaceae</taxon>
        <taxon>Carpinus</taxon>
    </lineage>
</organism>
<proteinExistence type="predicted"/>
<dbReference type="Gene3D" id="1.25.40.10">
    <property type="entry name" value="Tetratricopeptide repeat domain"/>
    <property type="match status" value="2"/>
</dbReference>
<dbReference type="SUPFAM" id="SSF48452">
    <property type="entry name" value="TPR-like"/>
    <property type="match status" value="1"/>
</dbReference>
<keyword evidence="4" id="KW-0833">Ubl conjugation pathway</keyword>
<keyword evidence="10" id="KW-1185">Reference proteome</keyword>
<keyword evidence="6" id="KW-0131">Cell cycle</keyword>
<dbReference type="Pfam" id="PF04049">
    <property type="entry name" value="ANAPC8"/>
    <property type="match status" value="1"/>
</dbReference>
<dbReference type="InterPro" id="IPR019734">
    <property type="entry name" value="TPR_rpt"/>
</dbReference>
<gene>
    <name evidence="9" type="ORF">FH972_019062</name>
</gene>
<sequence>MSSKESCKSELRTAIRQLSDRGLYSASKWAAEQLVGIEQDPAKFTPSNTRFQRGSSSIRRRFRTNEITSTPIAGVSYVSTPVMEEDEVVVGDFYLLAKSYFDCREYRRAAHVLRDQTGKKSVFLRCYALYLAGEKRKEEEMIELEGPLGKSDAVNRELVSLERELSTLRKNGTIDPFGLYLYGLVLKEKGSETLARTVIVESVNSYPWNWNAWSELQSLCTTIDTLNSLNLNNHWMKDFFLASAYQELRMHNESLAKYECLQGTFGFSNYIQAQIAKARYSLREFEQVEAIFEELLRNDPYRVEDMDMYSNVLYSKECFSALSFLAHRVFQTDKYRPESCCIIGNYYSLKGQHEKSVVYFRRALKLNKNYLSAWTLMGHEFVEMKNIPAAVDAYRRAVDINPCDYRAWYGLGQTYEMMGMPFYALHYFRKSVFLQPSDYRVWIAMAQCYETDQLQMLVEADKCYRRAVKCDDREAIALHRLAKLQCELGRPDEAAYYYKKDLERMEAEEREGPNMVEALLYLAKYYKDEKRFAESEAYCTRLLDYTGPEKETAKSLLRGMRTAQSSFPSMDVEHFAP</sequence>
<evidence type="ECO:0000256" key="4">
    <source>
        <dbReference type="ARBA" id="ARBA00022786"/>
    </source>
</evidence>
<feature type="repeat" description="TPR" evidence="7">
    <location>
        <begin position="337"/>
        <end position="370"/>
    </location>
</feature>
<evidence type="ECO:0000256" key="3">
    <source>
        <dbReference type="ARBA" id="ARBA00022776"/>
    </source>
</evidence>
<feature type="repeat" description="TPR" evidence="7">
    <location>
        <begin position="371"/>
        <end position="404"/>
    </location>
</feature>
<dbReference type="PANTHER" id="PTHR12558:SF10">
    <property type="entry name" value="CELL DIVISION CYCLE PROTEIN 23 HOMOLOG"/>
    <property type="match status" value="1"/>
</dbReference>
<dbReference type="PANTHER" id="PTHR12558">
    <property type="entry name" value="CELL DIVISION CYCLE 16,23,27"/>
    <property type="match status" value="1"/>
</dbReference>
<feature type="repeat" description="TPR" evidence="7">
    <location>
        <begin position="405"/>
        <end position="438"/>
    </location>
</feature>
<evidence type="ECO:0000313" key="10">
    <source>
        <dbReference type="Proteomes" id="UP000327013"/>
    </source>
</evidence>
<feature type="domain" description="Cdc23" evidence="8">
    <location>
        <begin position="7"/>
        <end position="276"/>
    </location>
</feature>
<dbReference type="Pfam" id="PF13414">
    <property type="entry name" value="TPR_11"/>
    <property type="match status" value="1"/>
</dbReference>
<dbReference type="GO" id="GO:0031145">
    <property type="term" value="P:anaphase-promoting complex-dependent catabolic process"/>
    <property type="evidence" value="ECO:0007669"/>
    <property type="project" value="TreeGrafter"/>
</dbReference>
<dbReference type="SMART" id="SM00028">
    <property type="entry name" value="TPR"/>
    <property type="match status" value="7"/>
</dbReference>
<dbReference type="InterPro" id="IPR011990">
    <property type="entry name" value="TPR-like_helical_dom_sf"/>
</dbReference>
<accession>A0A5N6RT71</accession>
<evidence type="ECO:0000313" key="9">
    <source>
        <dbReference type="EMBL" id="KAE8124154.1"/>
    </source>
</evidence>
<dbReference type="GO" id="GO:0045842">
    <property type="term" value="P:positive regulation of mitotic metaphase/anaphase transition"/>
    <property type="evidence" value="ECO:0007669"/>
    <property type="project" value="TreeGrafter"/>
</dbReference>
<evidence type="ECO:0000256" key="1">
    <source>
        <dbReference type="ARBA" id="ARBA00022618"/>
    </source>
</evidence>
<keyword evidence="5 7" id="KW-0802">TPR repeat</keyword>